<evidence type="ECO:0000256" key="5">
    <source>
        <dbReference type="ARBA" id="ARBA00023274"/>
    </source>
</evidence>
<reference evidence="9" key="1">
    <citation type="submission" date="2023-03" db="EMBL/GenBank/DDBJ databases">
        <title>Massive genome expansion in bonnet fungi (Mycena s.s.) driven by repeated elements and novel gene families across ecological guilds.</title>
        <authorList>
            <consortium name="Lawrence Berkeley National Laboratory"/>
            <person name="Harder C.B."/>
            <person name="Miyauchi S."/>
            <person name="Viragh M."/>
            <person name="Kuo A."/>
            <person name="Thoen E."/>
            <person name="Andreopoulos B."/>
            <person name="Lu D."/>
            <person name="Skrede I."/>
            <person name="Drula E."/>
            <person name="Henrissat B."/>
            <person name="Morin E."/>
            <person name="Kohler A."/>
            <person name="Barry K."/>
            <person name="LaButti K."/>
            <person name="Morin E."/>
            <person name="Salamov A."/>
            <person name="Lipzen A."/>
            <person name="Mereny Z."/>
            <person name="Hegedus B."/>
            <person name="Baldrian P."/>
            <person name="Stursova M."/>
            <person name="Weitz H."/>
            <person name="Taylor A."/>
            <person name="Grigoriev I.V."/>
            <person name="Nagy L.G."/>
            <person name="Martin F."/>
            <person name="Kauserud H."/>
        </authorList>
    </citation>
    <scope>NUCLEOTIDE SEQUENCE</scope>
    <source>
        <strain evidence="9">CBHHK200</strain>
    </source>
</reference>
<evidence type="ECO:0000256" key="6">
    <source>
        <dbReference type="ARBA" id="ARBA00033752"/>
    </source>
</evidence>
<accession>A0AAD6X5F3</accession>
<comment type="subcellular location">
    <subcellularLocation>
        <location evidence="1">Mitochondrion</location>
    </subcellularLocation>
</comment>
<evidence type="ECO:0000256" key="4">
    <source>
        <dbReference type="ARBA" id="ARBA00023128"/>
    </source>
</evidence>
<feature type="compositionally biased region" description="Low complexity" evidence="8">
    <location>
        <begin position="30"/>
        <end position="48"/>
    </location>
</feature>
<dbReference type="Proteomes" id="UP001218188">
    <property type="component" value="Unassembled WGS sequence"/>
</dbReference>
<keyword evidence="5" id="KW-0687">Ribonucleoprotein</keyword>
<evidence type="ECO:0000256" key="7">
    <source>
        <dbReference type="ARBA" id="ARBA00035179"/>
    </source>
</evidence>
<feature type="region of interest" description="Disordered" evidence="8">
    <location>
        <begin position="92"/>
        <end position="122"/>
    </location>
</feature>
<dbReference type="PANTHER" id="PTHR28595">
    <property type="entry name" value="39S RIBOSOMAL PROTEIN L54, MITOCHONDRIAL"/>
    <property type="match status" value="1"/>
</dbReference>
<evidence type="ECO:0000256" key="2">
    <source>
        <dbReference type="ARBA" id="ARBA00022946"/>
    </source>
</evidence>
<evidence type="ECO:0000256" key="1">
    <source>
        <dbReference type="ARBA" id="ARBA00004173"/>
    </source>
</evidence>
<feature type="region of interest" description="Disordered" evidence="8">
    <location>
        <begin position="1"/>
        <end position="51"/>
    </location>
</feature>
<dbReference type="GO" id="GO:0005762">
    <property type="term" value="C:mitochondrial large ribosomal subunit"/>
    <property type="evidence" value="ECO:0007669"/>
    <property type="project" value="TreeGrafter"/>
</dbReference>
<dbReference type="AlphaFoldDB" id="A0AAD6X5F3"/>
<keyword evidence="10" id="KW-1185">Reference proteome</keyword>
<sequence>MSTSAKRASRPRTRIGPRKLGRAARERTRSYASNPAPKSAKAPSGLPKVSSCVPDTVITGVNYLKDQPPVVALPDDEYPEWLWSVLEPRVWPEDGPGGRGERAARRAENKRKIKDANFMSTQ</sequence>
<keyword evidence="2" id="KW-0809">Transit peptide</keyword>
<evidence type="ECO:0000313" key="9">
    <source>
        <dbReference type="EMBL" id="KAJ7039788.1"/>
    </source>
</evidence>
<proteinExistence type="inferred from homology"/>
<protein>
    <recommendedName>
        <fullName evidence="7">Large ribosomal subunit protein mL54</fullName>
    </recommendedName>
</protein>
<dbReference type="PANTHER" id="PTHR28595:SF1">
    <property type="entry name" value="LARGE RIBOSOMAL SUBUNIT PROTEIN ML54"/>
    <property type="match status" value="1"/>
</dbReference>
<evidence type="ECO:0000256" key="3">
    <source>
        <dbReference type="ARBA" id="ARBA00022980"/>
    </source>
</evidence>
<comment type="caution">
    <text evidence="9">The sequence shown here is derived from an EMBL/GenBank/DDBJ whole genome shotgun (WGS) entry which is preliminary data.</text>
</comment>
<keyword evidence="4" id="KW-0496">Mitochondrion</keyword>
<gene>
    <name evidence="9" type="ORF">C8F04DRAFT_1231201</name>
</gene>
<feature type="compositionally biased region" description="Basic residues" evidence="8">
    <location>
        <begin position="7"/>
        <end position="22"/>
    </location>
</feature>
<dbReference type="Pfam" id="PF08561">
    <property type="entry name" value="Ribosomal_L37"/>
    <property type="match status" value="1"/>
</dbReference>
<dbReference type="EMBL" id="JARJCM010000025">
    <property type="protein sequence ID" value="KAJ7039788.1"/>
    <property type="molecule type" value="Genomic_DNA"/>
</dbReference>
<dbReference type="GO" id="GO:0003735">
    <property type="term" value="F:structural constituent of ribosome"/>
    <property type="evidence" value="ECO:0007669"/>
    <property type="project" value="TreeGrafter"/>
</dbReference>
<name>A0AAD6X5F3_9AGAR</name>
<evidence type="ECO:0000256" key="8">
    <source>
        <dbReference type="SAM" id="MobiDB-lite"/>
    </source>
</evidence>
<dbReference type="InterPro" id="IPR013870">
    <property type="entry name" value="Ribosomal_mL54"/>
</dbReference>
<comment type="similarity">
    <text evidence="6">Belongs to the mitochondrion-specific ribosomal protein mL54 family.</text>
</comment>
<organism evidence="9 10">
    <name type="scientific">Mycena alexandri</name>
    <dbReference type="NCBI Taxonomy" id="1745969"/>
    <lineage>
        <taxon>Eukaryota</taxon>
        <taxon>Fungi</taxon>
        <taxon>Dikarya</taxon>
        <taxon>Basidiomycota</taxon>
        <taxon>Agaricomycotina</taxon>
        <taxon>Agaricomycetes</taxon>
        <taxon>Agaricomycetidae</taxon>
        <taxon>Agaricales</taxon>
        <taxon>Marasmiineae</taxon>
        <taxon>Mycenaceae</taxon>
        <taxon>Mycena</taxon>
    </lineage>
</organism>
<keyword evidence="3 9" id="KW-0689">Ribosomal protein</keyword>
<evidence type="ECO:0000313" key="10">
    <source>
        <dbReference type="Proteomes" id="UP001218188"/>
    </source>
</evidence>